<evidence type="ECO:0000256" key="1">
    <source>
        <dbReference type="SAM" id="Coils"/>
    </source>
</evidence>
<protein>
    <recommendedName>
        <fullName evidence="4">Peptidase S74 domain-containing protein</fullName>
    </recommendedName>
</protein>
<keyword evidence="3" id="KW-1185">Reference proteome</keyword>
<feature type="coiled-coil region" evidence="1">
    <location>
        <begin position="368"/>
        <end position="402"/>
    </location>
</feature>
<gene>
    <name evidence="2" type="ORF">OM075_22345</name>
</gene>
<evidence type="ECO:0008006" key="4">
    <source>
        <dbReference type="Google" id="ProtNLM"/>
    </source>
</evidence>
<dbReference type="AlphaFoldDB" id="A0AAE3M8J3"/>
<accession>A0AAE3M8J3</accession>
<name>A0AAE3M8J3_9BACT</name>
<evidence type="ECO:0000313" key="2">
    <source>
        <dbReference type="EMBL" id="MCW3789221.1"/>
    </source>
</evidence>
<reference evidence="2" key="1">
    <citation type="submission" date="2022-10" db="EMBL/GenBank/DDBJ databases">
        <authorList>
            <person name="Yu W.X."/>
        </authorList>
    </citation>
    <scope>NUCLEOTIDE SEQUENCE</scope>
    <source>
        <strain evidence="2">AAT</strain>
    </source>
</reference>
<sequence length="410" mass="44831">MKDIILLVVTLFSISLVGYTQTNIKDETGNTTPIYIKGGKVGVGTDSPGEKLDIYGKLRTINYSVSSATWDNITMWSTGSESYIQSNGDENGLFIKSNTGNKIIFESNVGIGIESPLTKLHVNNGNSGFNASNVSGLFVENNGSANNYFVFQTATIGGGKSFSITNSGLVGIGLSNPDSKLHLKDGNIKLSNSGNTSYGIVFEHDYPNYPTSVAQILFDFYGHSYGGAVVKHGMIYQSGRKGLSKHWFIDSSGKTQMMIDNNGNVGIGNTSPNAKLEVAGTIRATEIKVEAQTADFVFADNYRLMNLTDVEAYIKEHQHLPEIPSASDMEASGVNLAEMNKLLLQKIEELTLYTIQQDEKLVKIEGTKKVERLEREKLKKELETQKQLVKEQEERLAKIETLILGNASAN</sequence>
<comment type="caution">
    <text evidence="2">The sequence shown here is derived from an EMBL/GenBank/DDBJ whole genome shotgun (WGS) entry which is preliminary data.</text>
</comment>
<dbReference type="EMBL" id="JAPDPJ010000090">
    <property type="protein sequence ID" value="MCW3789221.1"/>
    <property type="molecule type" value="Genomic_DNA"/>
</dbReference>
<organism evidence="2 3">
    <name type="scientific">Plebeiibacterium sediminum</name>
    <dbReference type="NCBI Taxonomy" id="2992112"/>
    <lineage>
        <taxon>Bacteria</taxon>
        <taxon>Pseudomonadati</taxon>
        <taxon>Bacteroidota</taxon>
        <taxon>Bacteroidia</taxon>
        <taxon>Marinilabiliales</taxon>
        <taxon>Marinilabiliaceae</taxon>
        <taxon>Plebeiibacterium</taxon>
    </lineage>
</organism>
<dbReference type="Proteomes" id="UP001209229">
    <property type="component" value="Unassembled WGS sequence"/>
</dbReference>
<proteinExistence type="predicted"/>
<dbReference type="RefSeq" id="WP_301192779.1">
    <property type="nucleotide sequence ID" value="NZ_JAPDPJ010000090.1"/>
</dbReference>
<keyword evidence="1" id="KW-0175">Coiled coil</keyword>
<evidence type="ECO:0000313" key="3">
    <source>
        <dbReference type="Proteomes" id="UP001209229"/>
    </source>
</evidence>